<accession>A0A512ARE4</accession>
<keyword evidence="2" id="KW-1185">Reference proteome</keyword>
<name>A0A512ARE4_9SPHN</name>
<reference evidence="1 2" key="1">
    <citation type="submission" date="2019-07" db="EMBL/GenBank/DDBJ databases">
        <title>Whole genome shotgun sequence of Novosphingobium sediminis NBRC 106119.</title>
        <authorList>
            <person name="Hosoyama A."/>
            <person name="Uohara A."/>
            <person name="Ohji S."/>
            <person name="Ichikawa N."/>
        </authorList>
    </citation>
    <scope>NUCLEOTIDE SEQUENCE [LARGE SCALE GENOMIC DNA]</scope>
    <source>
        <strain evidence="1 2">NBRC 106119</strain>
    </source>
</reference>
<dbReference type="AlphaFoldDB" id="A0A512ARE4"/>
<proteinExistence type="predicted"/>
<evidence type="ECO:0000313" key="2">
    <source>
        <dbReference type="Proteomes" id="UP000321464"/>
    </source>
</evidence>
<gene>
    <name evidence="1" type="ORF">NSE01_40740</name>
</gene>
<protein>
    <submittedName>
        <fullName evidence="1">Uncharacterized protein</fullName>
    </submittedName>
</protein>
<sequence>MGLTLQSCKATEDSCSRDTSAGTQPCYRSQDKFQTRNHSFNQIATLSICGIDSVEQVAVAGRVTGLLTPVSNNECGKKISRRMRPKAADANNGKCRQISSSICPVGPPLRLERHLTACSGQ</sequence>
<evidence type="ECO:0000313" key="1">
    <source>
        <dbReference type="EMBL" id="GEO02242.1"/>
    </source>
</evidence>
<dbReference type="EMBL" id="BJYR01000041">
    <property type="protein sequence ID" value="GEO02242.1"/>
    <property type="molecule type" value="Genomic_DNA"/>
</dbReference>
<dbReference type="Proteomes" id="UP000321464">
    <property type="component" value="Unassembled WGS sequence"/>
</dbReference>
<comment type="caution">
    <text evidence="1">The sequence shown here is derived from an EMBL/GenBank/DDBJ whole genome shotgun (WGS) entry which is preliminary data.</text>
</comment>
<organism evidence="1 2">
    <name type="scientific">Novosphingobium sediminis</name>
    <dbReference type="NCBI Taxonomy" id="707214"/>
    <lineage>
        <taxon>Bacteria</taxon>
        <taxon>Pseudomonadati</taxon>
        <taxon>Pseudomonadota</taxon>
        <taxon>Alphaproteobacteria</taxon>
        <taxon>Sphingomonadales</taxon>
        <taxon>Sphingomonadaceae</taxon>
        <taxon>Novosphingobium</taxon>
    </lineage>
</organism>